<organism evidence="2 3">
    <name type="scientific">Gymnopilus junonius</name>
    <name type="common">Spectacular rustgill mushroom</name>
    <name type="synonym">Gymnopilus spectabilis subsp. junonius</name>
    <dbReference type="NCBI Taxonomy" id="109634"/>
    <lineage>
        <taxon>Eukaryota</taxon>
        <taxon>Fungi</taxon>
        <taxon>Dikarya</taxon>
        <taxon>Basidiomycota</taxon>
        <taxon>Agaricomycotina</taxon>
        <taxon>Agaricomycetes</taxon>
        <taxon>Agaricomycetidae</taxon>
        <taxon>Agaricales</taxon>
        <taxon>Agaricineae</taxon>
        <taxon>Hymenogastraceae</taxon>
        <taxon>Gymnopilus</taxon>
    </lineage>
</organism>
<protein>
    <submittedName>
        <fullName evidence="2">Uncharacterized protein</fullName>
    </submittedName>
</protein>
<evidence type="ECO:0000313" key="3">
    <source>
        <dbReference type="Proteomes" id="UP000724874"/>
    </source>
</evidence>
<comment type="caution">
    <text evidence="2">The sequence shown here is derived from an EMBL/GenBank/DDBJ whole genome shotgun (WGS) entry which is preliminary data.</text>
</comment>
<feature type="compositionally biased region" description="Low complexity" evidence="1">
    <location>
        <begin position="98"/>
        <end position="108"/>
    </location>
</feature>
<keyword evidence="3" id="KW-1185">Reference proteome</keyword>
<gene>
    <name evidence="2" type="ORF">CPB84DRAFT_1763797</name>
</gene>
<dbReference type="AlphaFoldDB" id="A0A9P5TSE1"/>
<feature type="region of interest" description="Disordered" evidence="1">
    <location>
        <begin position="65"/>
        <end position="172"/>
    </location>
</feature>
<evidence type="ECO:0000313" key="2">
    <source>
        <dbReference type="EMBL" id="KAF8910485.1"/>
    </source>
</evidence>
<dbReference type="Proteomes" id="UP000724874">
    <property type="component" value="Unassembled WGS sequence"/>
</dbReference>
<name>A0A9P5TSE1_GYMJU</name>
<dbReference type="EMBL" id="JADNYJ010000006">
    <property type="protein sequence ID" value="KAF8910485.1"/>
    <property type="molecule type" value="Genomic_DNA"/>
</dbReference>
<accession>A0A9P5TSE1</accession>
<reference evidence="2" key="1">
    <citation type="submission" date="2020-11" db="EMBL/GenBank/DDBJ databases">
        <authorList>
            <consortium name="DOE Joint Genome Institute"/>
            <person name="Ahrendt S."/>
            <person name="Riley R."/>
            <person name="Andreopoulos W."/>
            <person name="LaButti K."/>
            <person name="Pangilinan J."/>
            <person name="Ruiz-duenas F.J."/>
            <person name="Barrasa J.M."/>
            <person name="Sanchez-Garcia M."/>
            <person name="Camarero S."/>
            <person name="Miyauchi S."/>
            <person name="Serrano A."/>
            <person name="Linde D."/>
            <person name="Babiker R."/>
            <person name="Drula E."/>
            <person name="Ayuso-Fernandez I."/>
            <person name="Pacheco R."/>
            <person name="Padilla G."/>
            <person name="Ferreira P."/>
            <person name="Barriuso J."/>
            <person name="Kellner H."/>
            <person name="Castanera R."/>
            <person name="Alfaro M."/>
            <person name="Ramirez L."/>
            <person name="Pisabarro A.G."/>
            <person name="Kuo A."/>
            <person name="Tritt A."/>
            <person name="Lipzen A."/>
            <person name="He G."/>
            <person name="Yan M."/>
            <person name="Ng V."/>
            <person name="Cullen D."/>
            <person name="Martin F."/>
            <person name="Rosso M.-N."/>
            <person name="Henrissat B."/>
            <person name="Hibbett D."/>
            <person name="Martinez A.T."/>
            <person name="Grigoriev I.V."/>
        </authorList>
    </citation>
    <scope>NUCLEOTIDE SEQUENCE</scope>
    <source>
        <strain evidence="2">AH 44721</strain>
    </source>
</reference>
<dbReference type="OrthoDB" id="10672007at2759"/>
<feature type="region of interest" description="Disordered" evidence="1">
    <location>
        <begin position="1"/>
        <end position="30"/>
    </location>
</feature>
<evidence type="ECO:0000256" key="1">
    <source>
        <dbReference type="SAM" id="MobiDB-lite"/>
    </source>
</evidence>
<feature type="compositionally biased region" description="Basic residues" evidence="1">
    <location>
        <begin position="10"/>
        <end position="30"/>
    </location>
</feature>
<proteinExistence type="predicted"/>
<sequence length="394" mass="43228">MKNEYACLTNRKHHQPSAKKPKTIRSRRRQHKSLGFLTELDTYNIFGERIDIQLSPNRKPFTGVFGINEPLSQSTSNETEADASEESSSGESQEEEAVQQQSSSNSSDLQRVDPGSSGILPQLVGNNATPSHARSVEMPRSGSVSTHRRSVSAPLPYTATPDAQAHPSWRSQLPNQVPIQYISSPFGEYTMPNAEAYQHMDATQTVYPVEPDTSAQAFQGYVDPQLAETYAGGLPVSWGKMDVDNTMSELSQISFGRPAFPAMYEEFEQLGNPYVLAQNYPIPHHSTERYYSEMADECFMTGFQVPQSIAFGGQPDPGYSLLPNDRILDSVSQFPRGANTWSGGADGVLGSVALFSTFPQFQPVDEEVQPTTSSNQGFNYFSGTPMAVCCAFGA</sequence>